<dbReference type="GO" id="GO:0006699">
    <property type="term" value="P:bile acid biosynthetic process"/>
    <property type="evidence" value="ECO:0007669"/>
    <property type="project" value="Ensembl"/>
</dbReference>
<comment type="catalytic activity">
    <reaction evidence="7">
        <text>tetracosanoate + ATP + CoA = tetracosanoyl-CoA + AMP + diphosphate</text>
        <dbReference type="Rhea" id="RHEA:33639"/>
        <dbReference type="ChEBI" id="CHEBI:30616"/>
        <dbReference type="ChEBI" id="CHEBI:31014"/>
        <dbReference type="ChEBI" id="CHEBI:33019"/>
        <dbReference type="ChEBI" id="CHEBI:57287"/>
        <dbReference type="ChEBI" id="CHEBI:65052"/>
        <dbReference type="ChEBI" id="CHEBI:456215"/>
    </reaction>
    <physiologicalReaction direction="left-to-right" evidence="7">
        <dbReference type="Rhea" id="RHEA:33640"/>
    </physiologicalReaction>
</comment>
<feature type="transmembrane region" description="Helical" evidence="8">
    <location>
        <begin position="64"/>
        <end position="87"/>
    </location>
</feature>
<keyword evidence="8" id="KW-0472">Membrane</keyword>
<dbReference type="Proteomes" id="UP000007646">
    <property type="component" value="Unassembled WGS sequence"/>
</dbReference>
<proteinExistence type="inferred from homology"/>
<dbReference type="eggNOG" id="KOG1179">
    <property type="taxonomic scope" value="Eukaryota"/>
</dbReference>
<dbReference type="Ensembl" id="ENSLAFT00000002730.3">
    <property type="protein sequence ID" value="ENSLAFP00000002286.3"/>
    <property type="gene ID" value="ENSLAFG00000002728.3"/>
</dbReference>
<keyword evidence="2" id="KW-0436">Ligase</keyword>
<dbReference type="PROSITE" id="PS00455">
    <property type="entry name" value="AMP_BINDING"/>
    <property type="match status" value="1"/>
</dbReference>
<reference evidence="10 11" key="1">
    <citation type="submission" date="2009-06" db="EMBL/GenBank/DDBJ databases">
        <title>The Genome Sequence of Loxodonta africana (African elephant).</title>
        <authorList>
            <person name="Di Palma F."/>
            <person name="Heiman D."/>
            <person name="Young S."/>
            <person name="Johnson J."/>
            <person name="Lander E.S."/>
            <person name="Lindblad-Toh K."/>
        </authorList>
    </citation>
    <scope>NUCLEOTIDE SEQUENCE [LARGE SCALE GENOMIC DNA]</scope>
    <source>
        <strain evidence="10 11">Isolate ISIS603380</strain>
    </source>
</reference>
<dbReference type="Pfam" id="PF00501">
    <property type="entry name" value="AMP-binding"/>
    <property type="match status" value="1"/>
</dbReference>
<dbReference type="AlphaFoldDB" id="G3SR21"/>
<keyword evidence="3" id="KW-0445">Lipid transport</keyword>
<dbReference type="HOGENOM" id="CLU_000022_46_2_1"/>
<evidence type="ECO:0000256" key="3">
    <source>
        <dbReference type="ARBA" id="ARBA00023055"/>
    </source>
</evidence>
<keyword evidence="8" id="KW-1133">Transmembrane helix</keyword>
<dbReference type="GO" id="GO:0031957">
    <property type="term" value="F:very long-chain fatty acid-CoA ligase activity"/>
    <property type="evidence" value="ECO:0007669"/>
    <property type="project" value="Ensembl"/>
</dbReference>
<feature type="transmembrane region" description="Helical" evidence="8">
    <location>
        <begin position="39"/>
        <end position="57"/>
    </location>
</feature>
<reference evidence="10" key="3">
    <citation type="submission" date="2025-09" db="UniProtKB">
        <authorList>
            <consortium name="Ensembl"/>
        </authorList>
    </citation>
    <scope>IDENTIFICATION</scope>
    <source>
        <strain evidence="10">Isolate ISIS603380</strain>
    </source>
</reference>
<dbReference type="InParanoid" id="G3SR21"/>
<dbReference type="InterPro" id="IPR000873">
    <property type="entry name" value="AMP-dep_synth/lig_dom"/>
</dbReference>
<keyword evidence="3" id="KW-0813">Transport</keyword>
<dbReference type="GO" id="GO:0000038">
    <property type="term" value="P:very long-chain fatty acid metabolic process"/>
    <property type="evidence" value="ECO:0007669"/>
    <property type="project" value="Ensembl"/>
</dbReference>
<dbReference type="GO" id="GO:0044539">
    <property type="term" value="P:long-chain fatty acid import into cell"/>
    <property type="evidence" value="ECO:0007669"/>
    <property type="project" value="TreeGrafter"/>
</dbReference>
<keyword evidence="8" id="KW-0812">Transmembrane</keyword>
<dbReference type="GO" id="GO:0004467">
    <property type="term" value="F:long-chain fatty acid-CoA ligase activity"/>
    <property type="evidence" value="ECO:0007669"/>
    <property type="project" value="TreeGrafter"/>
</dbReference>
<dbReference type="FunCoup" id="G3SR21">
    <property type="interactions" value="41"/>
</dbReference>
<feature type="domain" description="AMP-dependent synthetase/ligase" evidence="9">
    <location>
        <begin position="102"/>
        <end position="420"/>
    </location>
</feature>
<dbReference type="SUPFAM" id="SSF56801">
    <property type="entry name" value="Acetyl-CoA synthetase-like"/>
    <property type="match status" value="1"/>
</dbReference>
<keyword evidence="11" id="KW-1185">Reference proteome</keyword>
<evidence type="ECO:0000256" key="8">
    <source>
        <dbReference type="SAM" id="Phobius"/>
    </source>
</evidence>
<protein>
    <recommendedName>
        <fullName evidence="6">Long-chain-fatty-acid--CoA ligase</fullName>
    </recommendedName>
</protein>
<evidence type="ECO:0000256" key="5">
    <source>
        <dbReference type="ARBA" id="ARBA00036527"/>
    </source>
</evidence>
<reference evidence="10" key="2">
    <citation type="submission" date="2025-08" db="UniProtKB">
        <authorList>
            <consortium name="Ensembl"/>
        </authorList>
    </citation>
    <scope>IDENTIFICATION</scope>
    <source>
        <strain evidence="10">Isolate ISIS603380</strain>
    </source>
</reference>
<evidence type="ECO:0000256" key="4">
    <source>
        <dbReference type="ARBA" id="ARBA00023098"/>
    </source>
</evidence>
<dbReference type="GO" id="GO:0047747">
    <property type="term" value="F:cholate-CoA ligase activity"/>
    <property type="evidence" value="ECO:0007669"/>
    <property type="project" value="Ensembl"/>
</dbReference>
<evidence type="ECO:0000256" key="2">
    <source>
        <dbReference type="ARBA" id="ARBA00022598"/>
    </source>
</evidence>
<evidence type="ECO:0000313" key="11">
    <source>
        <dbReference type="Proteomes" id="UP000007646"/>
    </source>
</evidence>
<comment type="catalytic activity">
    <reaction evidence="5">
        <text>a very long-chain fatty acid + ATP + CoA = a very long-chain fatty acyl-CoA + AMP + diphosphate</text>
        <dbReference type="Rhea" id="RHEA:54536"/>
        <dbReference type="ChEBI" id="CHEBI:30616"/>
        <dbReference type="ChEBI" id="CHEBI:33019"/>
        <dbReference type="ChEBI" id="CHEBI:57287"/>
        <dbReference type="ChEBI" id="CHEBI:58950"/>
        <dbReference type="ChEBI" id="CHEBI:138261"/>
        <dbReference type="ChEBI" id="CHEBI:456215"/>
    </reaction>
    <physiologicalReaction direction="left-to-right" evidence="5">
        <dbReference type="Rhea" id="RHEA:54537"/>
    </physiologicalReaction>
</comment>
<dbReference type="GeneTree" id="ENSGT00940000157947"/>
<name>G3SR21_LOXAF</name>
<dbReference type="InterPro" id="IPR020845">
    <property type="entry name" value="AMP-binding_CS"/>
</dbReference>
<dbReference type="GO" id="GO:0005789">
    <property type="term" value="C:endoplasmic reticulum membrane"/>
    <property type="evidence" value="ECO:0007669"/>
    <property type="project" value="Ensembl"/>
</dbReference>
<dbReference type="Gene3D" id="3.40.50.12780">
    <property type="entry name" value="N-terminal domain of ligase-like"/>
    <property type="match status" value="1"/>
</dbReference>
<dbReference type="InterPro" id="IPR042099">
    <property type="entry name" value="ANL_N_sf"/>
</dbReference>
<dbReference type="GO" id="GO:0005886">
    <property type="term" value="C:plasma membrane"/>
    <property type="evidence" value="ECO:0007669"/>
    <property type="project" value="TreeGrafter"/>
</dbReference>
<dbReference type="STRING" id="9785.ENSLAFP00000002286"/>
<organism evidence="10 11">
    <name type="scientific">Loxodonta africana</name>
    <name type="common">African elephant</name>
    <dbReference type="NCBI Taxonomy" id="9785"/>
    <lineage>
        <taxon>Eukaryota</taxon>
        <taxon>Metazoa</taxon>
        <taxon>Chordata</taxon>
        <taxon>Craniata</taxon>
        <taxon>Vertebrata</taxon>
        <taxon>Euteleostomi</taxon>
        <taxon>Mammalia</taxon>
        <taxon>Eutheria</taxon>
        <taxon>Afrotheria</taxon>
        <taxon>Proboscidea</taxon>
        <taxon>Elephantidae</taxon>
        <taxon>Loxodonta</taxon>
    </lineage>
</organism>
<dbReference type="GO" id="GO:0005324">
    <property type="term" value="F:long-chain fatty acid transmembrane transporter activity"/>
    <property type="evidence" value="ECO:0007669"/>
    <property type="project" value="Ensembl"/>
</dbReference>
<keyword evidence="4" id="KW-0443">Lipid metabolism</keyword>
<accession>G3SR21</accession>
<feature type="transmembrane region" description="Helical" evidence="8">
    <location>
        <begin position="12"/>
        <end position="33"/>
    </location>
</feature>
<evidence type="ECO:0000256" key="1">
    <source>
        <dbReference type="ARBA" id="ARBA00006432"/>
    </source>
</evidence>
<dbReference type="PANTHER" id="PTHR43107:SF25">
    <property type="entry name" value="LONG-CHAIN FATTY ACID TRANSPORT PROTEIN 5"/>
    <property type="match status" value="1"/>
</dbReference>
<dbReference type="OMA" id="ATFFTYV"/>
<evidence type="ECO:0000259" key="9">
    <source>
        <dbReference type="Pfam" id="PF00501"/>
    </source>
</evidence>
<gene>
    <name evidence="10" type="primary">SLC27A5</name>
</gene>
<sequence length="539" mass="58768">MWQSAWPAAMALVLRWLLGDPTCGVLLGLVVLVRPWLGLWVPHSVSLVAAAATLTLLPARLPPGLCWLPADVAFVVWVIRLGLQIWAQLNQWPSRTFMDAFEQWHAQLDRVPLVCMGPEGCKVTFGELDTQACRVAWALKAKLGGHTGLSAEEPTALLVLAIQAIPALGLWLGLAKLGCPAAWINTHSQGAPLVHTVLSSGAGLLVVNPDLRESLEEVLPKLQAQNMCCFYLSNSSPMLGMEALGAILAAAPSDPVPAYLRAGISPGSPALYIYTSGTTGLPKAVILTHEQLLCMFGMLSLFGVTGDDVIYTVLPLHHVMGLVFGVLGCLELGAILAPKFSASCFWDDCWKHGVTVIYVGEILQYLCNGPQQPKDRKHMVCLAVDIGLWAEVWKTFQQHFGPIQIWEGYGSTEDNSGFVNHPGHCRALGKTAPYTFLPTPYSYCPLLSSCSFDTEAVEAMSDDRRLCIPTEPGEAGLLVTRVTKLSPFMGYRGPRELLERKLVRDVRHPGDVYYNTGGLLATDREGFLYFLDCLSDTFR</sequence>
<dbReference type="PANTHER" id="PTHR43107">
    <property type="entry name" value="LONG-CHAIN FATTY ACID TRANSPORT PROTEIN"/>
    <property type="match status" value="1"/>
</dbReference>
<evidence type="ECO:0000256" key="6">
    <source>
        <dbReference type="ARBA" id="ARBA00041297"/>
    </source>
</evidence>
<evidence type="ECO:0000313" key="10">
    <source>
        <dbReference type="Ensembl" id="ENSLAFP00000002286.3"/>
    </source>
</evidence>
<evidence type="ECO:0000256" key="7">
    <source>
        <dbReference type="ARBA" id="ARBA00048666"/>
    </source>
</evidence>
<comment type="similarity">
    <text evidence="1">Belongs to the ATP-dependent AMP-binding enzyme family.</text>
</comment>